<dbReference type="SUPFAM" id="SSF82771">
    <property type="entry name" value="GIY-YIG endonuclease"/>
    <property type="match status" value="1"/>
</dbReference>
<evidence type="ECO:0000256" key="1">
    <source>
        <dbReference type="ARBA" id="ARBA00022490"/>
    </source>
</evidence>
<reference evidence="7 8" key="1">
    <citation type="submission" date="2019-07" db="EMBL/GenBank/DDBJ databases">
        <title>Whole genome shotgun sequence of Aneurinibacillus danicus NBRC 102444.</title>
        <authorList>
            <person name="Hosoyama A."/>
            <person name="Uohara A."/>
            <person name="Ohji S."/>
            <person name="Ichikawa N."/>
        </authorList>
    </citation>
    <scope>NUCLEOTIDE SEQUENCE [LARGE SCALE GENOMIC DNA]</scope>
    <source>
        <strain evidence="7 8">NBRC 102444</strain>
    </source>
</reference>
<dbReference type="PANTHER" id="PTHR30562">
    <property type="entry name" value="UVRC/OXIDOREDUCTASE"/>
    <property type="match status" value="1"/>
</dbReference>
<keyword evidence="4" id="KW-0267">Excision nuclease</keyword>
<keyword evidence="8" id="KW-1185">Reference proteome</keyword>
<dbReference type="GO" id="GO:0006289">
    <property type="term" value="P:nucleotide-excision repair"/>
    <property type="evidence" value="ECO:0007669"/>
    <property type="project" value="InterPro"/>
</dbReference>
<comment type="caution">
    <text evidence="7">The sequence shown here is derived from an EMBL/GenBank/DDBJ whole genome shotgun (WGS) entry which is preliminary data.</text>
</comment>
<keyword evidence="7" id="KW-0540">Nuclease</keyword>
<organism evidence="7 8">
    <name type="scientific">Aneurinibacillus danicus</name>
    <dbReference type="NCBI Taxonomy" id="267746"/>
    <lineage>
        <taxon>Bacteria</taxon>
        <taxon>Bacillati</taxon>
        <taxon>Bacillota</taxon>
        <taxon>Bacilli</taxon>
        <taxon>Bacillales</taxon>
        <taxon>Paenibacillaceae</taxon>
        <taxon>Aneurinibacillus group</taxon>
        <taxon>Aneurinibacillus</taxon>
    </lineage>
</organism>
<proteinExistence type="predicted"/>
<dbReference type="OrthoDB" id="9804933at2"/>
<dbReference type="InterPro" id="IPR035901">
    <property type="entry name" value="GIY-YIG_endonuc_sf"/>
</dbReference>
<dbReference type="PANTHER" id="PTHR30562:SF1">
    <property type="entry name" value="UVRABC SYSTEM PROTEIN C"/>
    <property type="match status" value="1"/>
</dbReference>
<evidence type="ECO:0000259" key="6">
    <source>
        <dbReference type="PROSITE" id="PS50164"/>
    </source>
</evidence>
<evidence type="ECO:0000313" key="8">
    <source>
        <dbReference type="Proteomes" id="UP000321157"/>
    </source>
</evidence>
<dbReference type="SMART" id="SM00465">
    <property type="entry name" value="GIYc"/>
    <property type="match status" value="1"/>
</dbReference>
<dbReference type="EMBL" id="BJXX01000151">
    <property type="protein sequence ID" value="GEN35762.1"/>
    <property type="molecule type" value="Genomic_DNA"/>
</dbReference>
<dbReference type="GO" id="GO:0009380">
    <property type="term" value="C:excinuclease repair complex"/>
    <property type="evidence" value="ECO:0007669"/>
    <property type="project" value="TreeGrafter"/>
</dbReference>
<evidence type="ECO:0000256" key="2">
    <source>
        <dbReference type="ARBA" id="ARBA00022763"/>
    </source>
</evidence>
<dbReference type="InterPro" id="IPR000305">
    <property type="entry name" value="GIY-YIG_endonuc"/>
</dbReference>
<feature type="domain" description="GIY-YIG" evidence="6">
    <location>
        <begin position="15"/>
        <end position="94"/>
    </location>
</feature>
<dbReference type="InterPro" id="IPR047296">
    <property type="entry name" value="GIY-YIG_UvrC_Cho"/>
</dbReference>
<protein>
    <submittedName>
        <fullName evidence="7">Nucleotide excision repair endonuclease</fullName>
    </submittedName>
</protein>
<keyword evidence="5" id="KW-0234">DNA repair</keyword>
<dbReference type="FunFam" id="3.40.1440.10:FF:000001">
    <property type="entry name" value="UvrABC system protein C"/>
    <property type="match status" value="1"/>
</dbReference>
<dbReference type="Pfam" id="PF01541">
    <property type="entry name" value="GIY-YIG"/>
    <property type="match status" value="1"/>
</dbReference>
<dbReference type="Gene3D" id="3.40.1440.10">
    <property type="entry name" value="GIY-YIG endonuclease"/>
    <property type="match status" value="1"/>
</dbReference>
<keyword evidence="3" id="KW-0228">DNA excision</keyword>
<dbReference type="InterPro" id="IPR050066">
    <property type="entry name" value="UvrABC_protein_C"/>
</dbReference>
<dbReference type="RefSeq" id="WP_146811282.1">
    <property type="nucleotide sequence ID" value="NZ_BJXX01000151.1"/>
</dbReference>
<name>A0A511VEQ7_9BACL</name>
<evidence type="ECO:0000256" key="3">
    <source>
        <dbReference type="ARBA" id="ARBA00022769"/>
    </source>
</evidence>
<dbReference type="AlphaFoldDB" id="A0A511VEQ7"/>
<keyword evidence="1" id="KW-0963">Cytoplasm</keyword>
<dbReference type="CDD" id="cd10434">
    <property type="entry name" value="GIY-YIG_UvrC_Cho"/>
    <property type="match status" value="1"/>
</dbReference>
<keyword evidence="2" id="KW-0227">DNA damage</keyword>
<evidence type="ECO:0000256" key="4">
    <source>
        <dbReference type="ARBA" id="ARBA00022881"/>
    </source>
</evidence>
<dbReference type="PROSITE" id="PS50164">
    <property type="entry name" value="GIY_YIG"/>
    <property type="match status" value="1"/>
</dbReference>
<evidence type="ECO:0000313" key="7">
    <source>
        <dbReference type="EMBL" id="GEN35762.1"/>
    </source>
</evidence>
<keyword evidence="7" id="KW-0255">Endonuclease</keyword>
<accession>A0A511VEQ7</accession>
<dbReference type="GO" id="GO:0004519">
    <property type="term" value="F:endonuclease activity"/>
    <property type="evidence" value="ECO:0007669"/>
    <property type="project" value="UniProtKB-KW"/>
</dbReference>
<keyword evidence="7" id="KW-0378">Hydrolase</keyword>
<dbReference type="Proteomes" id="UP000321157">
    <property type="component" value="Unassembled WGS sequence"/>
</dbReference>
<evidence type="ECO:0000256" key="5">
    <source>
        <dbReference type="ARBA" id="ARBA00023204"/>
    </source>
</evidence>
<sequence length="336" mass="38413">MKYTITPGFHLTLPEKCGVYLYRDKDDNILYIGKAKNLKKRISTYFYNNRQHTSKIKRMVHAARTVELRFTASELEALLVEARLIRRHLPLYNRALRNYKAYPFIVLRTDLPYPYLEISRDAVISGALYFGPYRKAHWLYPAVDALNNWLKLRRCAGPLPHHSCLYADLKQCMAPCVDSALDVQYASHVQKAIDVLESSPAMQTELERLRDVSAAELRFEEAQEWQWLIDLARYNGRIKRSVARHHALVISADPEVGCIGLVIVHGRLIATLKTDCLTEANTADMLVKARALYEQAKGTMDAPTVEEVDEMLIIASWLENHADTLTVYPLDVSVPV</sequence>
<gene>
    <name evidence="7" type="ORF">ADA01nite_32220</name>
</gene>